<comment type="function">
    <text evidence="17">Catalyzes the dehydration of the S-form of NAD(P)HX at the expense of ADP, which is converted to AMP. Together with NAD(P)HX epimerase, which catalyzes the epimerization of the S- and R-forms, the enzyme allows the repair of both epimers of NAD(P)HX, a damaged form of NAD(P)H that is a result of enzymatic or heat-dependent hydration.</text>
</comment>
<proteinExistence type="inferred from homology"/>
<comment type="similarity">
    <text evidence="17">Belongs to the NnrD/CARKD family.</text>
</comment>
<evidence type="ECO:0000256" key="7">
    <source>
        <dbReference type="ARBA" id="ARBA00022840"/>
    </source>
</evidence>
<feature type="binding site" evidence="18">
    <location>
        <begin position="144"/>
        <end position="150"/>
    </location>
    <ligand>
        <name>(6S)-NADPHX</name>
        <dbReference type="ChEBI" id="CHEBI:64076"/>
    </ligand>
</feature>
<dbReference type="RefSeq" id="WP_284281196.1">
    <property type="nucleotide sequence ID" value="NZ_BSOJ01000015.1"/>
</dbReference>
<evidence type="ECO:0000256" key="15">
    <source>
        <dbReference type="ARBA" id="ARBA00048238"/>
    </source>
</evidence>
<keyword evidence="7 17" id="KW-0067">ATP-binding</keyword>
<dbReference type="HAMAP" id="MF_01965">
    <property type="entry name" value="NADHX_dehydratase"/>
    <property type="match status" value="1"/>
</dbReference>
<accession>A0ABQ5YT18</accession>
<evidence type="ECO:0000259" key="20">
    <source>
        <dbReference type="PROSITE" id="PS51383"/>
    </source>
</evidence>
<evidence type="ECO:0000256" key="16">
    <source>
        <dbReference type="ARBA" id="ARBA00049209"/>
    </source>
</evidence>
<comment type="cofactor">
    <cofactor evidence="18 19">
        <name>K(+)</name>
        <dbReference type="ChEBI" id="CHEBI:29103"/>
    </cofactor>
    <text evidence="18 19">Binds 1 potassium ion per subunit.</text>
</comment>
<protein>
    <recommendedName>
        <fullName evidence="19">Bifunctional NAD(P)H-hydrate repair enzyme</fullName>
    </recommendedName>
    <alternativeName>
        <fullName evidence="19">Nicotinamide nucleotide repair protein</fullName>
    </alternativeName>
    <domain>
        <recommendedName>
            <fullName evidence="19">ADP-dependent (S)-NAD(P)H-hydrate dehydratase</fullName>
            <ecNumber evidence="19">4.2.1.136</ecNumber>
        </recommendedName>
        <alternativeName>
            <fullName evidence="19">ADP-dependent NAD(P)HX dehydratase</fullName>
        </alternativeName>
    </domain>
    <domain>
        <recommendedName>
            <fullName evidence="19">NAD(P)H-hydrate epimerase</fullName>
            <ecNumber evidence="19">5.1.99.6</ecNumber>
        </recommendedName>
    </domain>
</protein>
<comment type="caution">
    <text evidence="22">The sequence shown here is derived from an EMBL/GenBank/DDBJ whole genome shotgun (WGS) entry which is preliminary data.</text>
</comment>
<evidence type="ECO:0000256" key="11">
    <source>
        <dbReference type="ARBA" id="ARBA00023235"/>
    </source>
</evidence>
<evidence type="ECO:0000256" key="12">
    <source>
        <dbReference type="ARBA" id="ARBA00023239"/>
    </source>
</evidence>
<evidence type="ECO:0000256" key="2">
    <source>
        <dbReference type="ARBA" id="ARBA00000909"/>
    </source>
</evidence>
<keyword evidence="6 17" id="KW-0547">Nucleotide-binding</keyword>
<evidence type="ECO:0000256" key="6">
    <source>
        <dbReference type="ARBA" id="ARBA00022741"/>
    </source>
</evidence>
<name>A0ABQ5YT18_9BURK</name>
<evidence type="ECO:0000256" key="17">
    <source>
        <dbReference type="HAMAP-Rule" id="MF_01965"/>
    </source>
</evidence>
<dbReference type="EC" id="5.1.99.6" evidence="19"/>
<feature type="domain" description="YjeF C-terminal" evidence="20">
    <location>
        <begin position="239"/>
        <end position="518"/>
    </location>
</feature>
<comment type="caution">
    <text evidence="18">Lacks conserved residue(s) required for the propagation of feature annotation.</text>
</comment>
<organism evidence="22 23">
    <name type="scientific">Limnobacter litoralis</name>
    <dbReference type="NCBI Taxonomy" id="481366"/>
    <lineage>
        <taxon>Bacteria</taxon>
        <taxon>Pseudomonadati</taxon>
        <taxon>Pseudomonadota</taxon>
        <taxon>Betaproteobacteria</taxon>
        <taxon>Burkholderiales</taxon>
        <taxon>Burkholderiaceae</taxon>
        <taxon>Limnobacter</taxon>
    </lineage>
</organism>
<keyword evidence="9 18" id="KW-0630">Potassium</keyword>
<evidence type="ECO:0000256" key="8">
    <source>
        <dbReference type="ARBA" id="ARBA00022857"/>
    </source>
</evidence>
<keyword evidence="12 17" id="KW-0456">Lyase</keyword>
<evidence type="ECO:0000256" key="10">
    <source>
        <dbReference type="ARBA" id="ARBA00023027"/>
    </source>
</evidence>
<feature type="binding site" evidence="17">
    <location>
        <position position="388"/>
    </location>
    <ligand>
        <name>(6S)-NADPHX</name>
        <dbReference type="ChEBI" id="CHEBI:64076"/>
    </ligand>
</feature>
<feature type="binding site" evidence="18">
    <location>
        <position position="77"/>
    </location>
    <ligand>
        <name>K(+)</name>
        <dbReference type="ChEBI" id="CHEBI:29103"/>
    </ligand>
</feature>
<comment type="function">
    <text evidence="18">Catalyzes the epimerization of the S- and R-forms of NAD(P)HX, a damaged form of NAD(P)H that is a result of enzymatic or heat-dependent hydration. This is a prerequisite for the S-specific NAD(P)H-hydrate dehydratase to allow the repair of both epimers of NAD(P)HX.</text>
</comment>
<dbReference type="NCBIfam" id="TIGR00197">
    <property type="entry name" value="yjeF_nterm"/>
    <property type="match status" value="1"/>
</dbReference>
<evidence type="ECO:0000256" key="19">
    <source>
        <dbReference type="PIRNR" id="PIRNR017184"/>
    </source>
</evidence>
<keyword evidence="5 18" id="KW-0479">Metal-binding</keyword>
<comment type="cofactor">
    <cofactor evidence="17">
        <name>Mg(2+)</name>
        <dbReference type="ChEBI" id="CHEBI:18420"/>
    </cofactor>
</comment>
<dbReference type="Pfam" id="PF03853">
    <property type="entry name" value="YjeF_N"/>
    <property type="match status" value="1"/>
</dbReference>
<dbReference type="Gene3D" id="3.40.1190.20">
    <property type="match status" value="1"/>
</dbReference>
<gene>
    <name evidence="17" type="primary">nnrD</name>
    <name evidence="18" type="synonym">nnrE</name>
    <name evidence="22" type="ORF">GCM10007875_16620</name>
</gene>
<evidence type="ECO:0000256" key="4">
    <source>
        <dbReference type="ARBA" id="ARBA00009524"/>
    </source>
</evidence>
<feature type="binding site" evidence="17">
    <location>
        <position position="453"/>
    </location>
    <ligand>
        <name>AMP</name>
        <dbReference type="ChEBI" id="CHEBI:456215"/>
    </ligand>
</feature>
<sequence length="523" mass="55418">MPDTDLHTAWLYPREDHFPVLTVAQTRAAEEAAFKAVDSFELMKAAGERSAARILDDLRHCELQPAQVLVLAGPGNNGGDALICARTLAQAGVNVVLMDIADPHTGSKDRQNAKKLADSVPIPLVDARHPVIDRDSWIVDGLLGIGITRAAEGLIAKWIELINHSPNRRRVYSLDSPSGLNCDTGLAMGPAVQADVTLSYIACKLGLLSSEGKDLCGTLMIEPLNCERLIEPDALQAPSDQQHTARLPHRLHAHHKGNHGSVSVVGGCSGMVGAALLAARSAILCGAGRVAYSLLADQADQPLLDFQFPELMNKSLEDVLTFSTVLAVGPGMGQSGLAEQVLNRVLRANQPLVLDADALNLLATDSATLGDGMTHRIQAGWQTVLTPHPLEAARLLNTSTEWVQHHRLSAATALSERFNATVVLKGAGTLTVYKARSEINLTGSSLLATGGSGDVLTGCIAALLAQGLSAFEAASTGVWLHGLAADPLPDETHGPEVAGASVLITRINQQLNHFLHKRARGNR</sequence>
<evidence type="ECO:0000313" key="22">
    <source>
        <dbReference type="EMBL" id="GLR26572.1"/>
    </source>
</evidence>
<feature type="binding site" evidence="17">
    <location>
        <position position="274"/>
    </location>
    <ligand>
        <name>(6S)-NADPHX</name>
        <dbReference type="ChEBI" id="CHEBI:64076"/>
    </ligand>
</feature>
<evidence type="ECO:0000256" key="18">
    <source>
        <dbReference type="HAMAP-Rule" id="MF_01966"/>
    </source>
</evidence>
<evidence type="ECO:0000256" key="13">
    <source>
        <dbReference type="ARBA" id="ARBA00023268"/>
    </source>
</evidence>
<dbReference type="InterPro" id="IPR030677">
    <property type="entry name" value="Nnr"/>
</dbReference>
<evidence type="ECO:0000256" key="3">
    <source>
        <dbReference type="ARBA" id="ARBA00006001"/>
    </source>
</evidence>
<feature type="binding site" evidence="17">
    <location>
        <position position="331"/>
    </location>
    <ligand>
        <name>(6S)-NADPHX</name>
        <dbReference type="ChEBI" id="CHEBI:64076"/>
    </ligand>
</feature>
<comment type="subunit">
    <text evidence="17">Homotetramer.</text>
</comment>
<dbReference type="PANTHER" id="PTHR12592">
    <property type="entry name" value="ATP-DEPENDENT (S)-NAD(P)H-HYDRATE DEHYDRATASE FAMILY MEMBER"/>
    <property type="match status" value="1"/>
</dbReference>
<dbReference type="HAMAP" id="MF_01966">
    <property type="entry name" value="NADHX_epimerase"/>
    <property type="match status" value="1"/>
</dbReference>
<evidence type="ECO:0000256" key="5">
    <source>
        <dbReference type="ARBA" id="ARBA00022723"/>
    </source>
</evidence>
<feature type="binding site" evidence="18">
    <location>
        <position position="140"/>
    </location>
    <ligand>
        <name>K(+)</name>
        <dbReference type="ChEBI" id="CHEBI:29103"/>
    </ligand>
</feature>
<comment type="catalytic activity">
    <reaction evidence="2 18 19">
        <text>(6R)-NADPHX = (6S)-NADPHX</text>
        <dbReference type="Rhea" id="RHEA:32227"/>
        <dbReference type="ChEBI" id="CHEBI:64076"/>
        <dbReference type="ChEBI" id="CHEBI:64077"/>
        <dbReference type="EC" id="5.1.99.6"/>
    </reaction>
</comment>
<comment type="similarity">
    <text evidence="18">Belongs to the NnrE/AIBP family.</text>
</comment>
<dbReference type="Pfam" id="PF01256">
    <property type="entry name" value="Carb_kinase"/>
    <property type="match status" value="1"/>
</dbReference>
<comment type="catalytic activity">
    <reaction evidence="15 17 19">
        <text>(6S)-NADHX + ADP = AMP + phosphate + NADH + H(+)</text>
        <dbReference type="Rhea" id="RHEA:32223"/>
        <dbReference type="ChEBI" id="CHEBI:15378"/>
        <dbReference type="ChEBI" id="CHEBI:43474"/>
        <dbReference type="ChEBI" id="CHEBI:57945"/>
        <dbReference type="ChEBI" id="CHEBI:64074"/>
        <dbReference type="ChEBI" id="CHEBI:456215"/>
        <dbReference type="ChEBI" id="CHEBI:456216"/>
        <dbReference type="EC" id="4.2.1.136"/>
    </reaction>
</comment>
<feature type="binding site" evidence="17">
    <location>
        <position position="454"/>
    </location>
    <ligand>
        <name>(6S)-NADPHX</name>
        <dbReference type="ChEBI" id="CHEBI:64076"/>
    </ligand>
</feature>
<comment type="catalytic activity">
    <reaction evidence="16 17 19">
        <text>(6S)-NADPHX + ADP = AMP + phosphate + NADPH + H(+)</text>
        <dbReference type="Rhea" id="RHEA:32235"/>
        <dbReference type="ChEBI" id="CHEBI:15378"/>
        <dbReference type="ChEBI" id="CHEBI:43474"/>
        <dbReference type="ChEBI" id="CHEBI:57783"/>
        <dbReference type="ChEBI" id="CHEBI:64076"/>
        <dbReference type="ChEBI" id="CHEBI:456215"/>
        <dbReference type="ChEBI" id="CHEBI:456216"/>
        <dbReference type="EC" id="4.2.1.136"/>
    </reaction>
</comment>
<comment type="similarity">
    <text evidence="4 19">In the C-terminal section; belongs to the NnrD/CARKD family.</text>
</comment>
<keyword evidence="11 18" id="KW-0413">Isomerase</keyword>
<dbReference type="EC" id="4.2.1.136" evidence="19"/>
<evidence type="ECO:0000256" key="14">
    <source>
        <dbReference type="ARBA" id="ARBA00025153"/>
    </source>
</evidence>
<dbReference type="Gene3D" id="3.40.50.10260">
    <property type="entry name" value="YjeF N-terminal domain"/>
    <property type="match status" value="1"/>
</dbReference>
<dbReference type="PROSITE" id="PS01050">
    <property type="entry name" value="YJEF_C_2"/>
    <property type="match status" value="1"/>
</dbReference>
<dbReference type="SUPFAM" id="SSF53613">
    <property type="entry name" value="Ribokinase-like"/>
    <property type="match status" value="1"/>
</dbReference>
<reference evidence="23" key="1">
    <citation type="journal article" date="2019" name="Int. J. Syst. Evol. Microbiol.">
        <title>The Global Catalogue of Microorganisms (GCM) 10K type strain sequencing project: providing services to taxonomists for standard genome sequencing and annotation.</title>
        <authorList>
            <consortium name="The Broad Institute Genomics Platform"/>
            <consortium name="The Broad Institute Genome Sequencing Center for Infectious Disease"/>
            <person name="Wu L."/>
            <person name="Ma J."/>
        </authorList>
    </citation>
    <scope>NUCLEOTIDE SEQUENCE [LARGE SCALE GENOMIC DNA]</scope>
    <source>
        <strain evidence="23">NBRC 105857</strain>
    </source>
</reference>
<feature type="binding site" evidence="17">
    <location>
        <begin position="425"/>
        <end position="429"/>
    </location>
    <ligand>
        <name>AMP</name>
        <dbReference type="ChEBI" id="CHEBI:456215"/>
    </ligand>
</feature>
<dbReference type="PIRSF" id="PIRSF017184">
    <property type="entry name" value="Nnr"/>
    <property type="match status" value="1"/>
</dbReference>
<keyword evidence="23" id="KW-1185">Reference proteome</keyword>
<comment type="similarity">
    <text evidence="3 19">In the N-terminal section; belongs to the NnrE/AIBP family.</text>
</comment>
<dbReference type="EMBL" id="BSOJ01000015">
    <property type="protein sequence ID" value="GLR26572.1"/>
    <property type="molecule type" value="Genomic_DNA"/>
</dbReference>
<dbReference type="InterPro" id="IPR017953">
    <property type="entry name" value="Carbohydrate_kinase_pred_CS"/>
</dbReference>
<feature type="binding site" evidence="18">
    <location>
        <position position="175"/>
    </location>
    <ligand>
        <name>(6S)-NADPHX</name>
        <dbReference type="ChEBI" id="CHEBI:64076"/>
    </ligand>
</feature>
<dbReference type="PANTHER" id="PTHR12592:SF0">
    <property type="entry name" value="ATP-DEPENDENT (S)-NAD(P)H-HYDRATE DEHYDRATASE"/>
    <property type="match status" value="1"/>
</dbReference>
<dbReference type="InterPro" id="IPR000631">
    <property type="entry name" value="CARKD"/>
</dbReference>
<dbReference type="NCBIfam" id="TIGR00196">
    <property type="entry name" value="yjeF_cterm"/>
    <property type="match status" value="1"/>
</dbReference>
<evidence type="ECO:0000256" key="9">
    <source>
        <dbReference type="ARBA" id="ARBA00022958"/>
    </source>
</evidence>
<dbReference type="Proteomes" id="UP001156664">
    <property type="component" value="Unassembled WGS sequence"/>
</dbReference>
<feature type="binding site" evidence="18">
    <location>
        <begin position="76"/>
        <end position="80"/>
    </location>
    <ligand>
        <name>(6S)-NADPHX</name>
        <dbReference type="ChEBI" id="CHEBI:64076"/>
    </ligand>
</feature>
<keyword evidence="8 17" id="KW-0521">NADP</keyword>
<dbReference type="PROSITE" id="PS51385">
    <property type="entry name" value="YJEF_N"/>
    <property type="match status" value="1"/>
</dbReference>
<keyword evidence="10 17" id="KW-0520">NAD</keyword>
<comment type="function">
    <text evidence="14 19">Bifunctional enzyme that catalyzes the epimerization of the S- and R-forms of NAD(P)HX and the dehydration of the S-form of NAD(P)HX at the expense of ADP, which is converted to AMP. This allows the repair of both epimers of NAD(P)HX, a damaged form of NAD(P)H that is a result of enzymatic or heat-dependent hydration.</text>
</comment>
<feature type="domain" description="YjeF N-terminal" evidence="21">
    <location>
        <begin position="26"/>
        <end position="232"/>
    </location>
</feature>
<evidence type="ECO:0000259" key="21">
    <source>
        <dbReference type="PROSITE" id="PS51385"/>
    </source>
</evidence>
<dbReference type="InterPro" id="IPR004443">
    <property type="entry name" value="YjeF_N_dom"/>
</dbReference>
<keyword evidence="13" id="KW-0511">Multifunctional enzyme</keyword>
<evidence type="ECO:0000256" key="1">
    <source>
        <dbReference type="ARBA" id="ARBA00000013"/>
    </source>
</evidence>
<dbReference type="InterPro" id="IPR029056">
    <property type="entry name" value="Ribokinase-like"/>
</dbReference>
<feature type="binding site" evidence="18">
    <location>
        <position position="178"/>
    </location>
    <ligand>
        <name>K(+)</name>
        <dbReference type="ChEBI" id="CHEBI:29103"/>
    </ligand>
</feature>
<dbReference type="SUPFAM" id="SSF64153">
    <property type="entry name" value="YjeF N-terminal domain-like"/>
    <property type="match status" value="1"/>
</dbReference>
<dbReference type="InterPro" id="IPR036652">
    <property type="entry name" value="YjeF_N_dom_sf"/>
</dbReference>
<comment type="catalytic activity">
    <reaction evidence="1 18 19">
        <text>(6R)-NADHX = (6S)-NADHX</text>
        <dbReference type="Rhea" id="RHEA:32215"/>
        <dbReference type="ChEBI" id="CHEBI:64074"/>
        <dbReference type="ChEBI" id="CHEBI:64075"/>
        <dbReference type="EC" id="5.1.99.6"/>
    </reaction>
</comment>
<dbReference type="CDD" id="cd01171">
    <property type="entry name" value="YXKO-related"/>
    <property type="match status" value="1"/>
</dbReference>
<evidence type="ECO:0000313" key="23">
    <source>
        <dbReference type="Proteomes" id="UP001156664"/>
    </source>
</evidence>
<dbReference type="PROSITE" id="PS51383">
    <property type="entry name" value="YJEF_C_3"/>
    <property type="match status" value="1"/>
</dbReference>